<organism evidence="1 2">
    <name type="scientific">Lactiplantibacillus plantarum WJL</name>
    <dbReference type="NCBI Taxonomy" id="1350466"/>
    <lineage>
        <taxon>Bacteria</taxon>
        <taxon>Bacillati</taxon>
        <taxon>Bacillota</taxon>
        <taxon>Bacilli</taxon>
        <taxon>Lactobacillales</taxon>
        <taxon>Lactobacillaceae</taxon>
        <taxon>Lactiplantibacillus</taxon>
    </lineage>
</organism>
<sequence>MSRHRDQIDKIQENAEYLRKPAEKLSGSNKVQKALIADNIDQLKTGAVFRATHKDWMSTGSIHGILKINQRIAQKYGKTEKQRQAIMDEMQDATGMPKYTVDGLQEIKDKNS</sequence>
<accession>A0A837P3B2</accession>
<dbReference type="Proteomes" id="UP000050511">
    <property type="component" value="Unassembled WGS sequence"/>
</dbReference>
<protein>
    <submittedName>
        <fullName evidence="1">Uncharacterized protein</fullName>
    </submittedName>
</protein>
<comment type="caution">
    <text evidence="1">The sequence shown here is derived from an EMBL/GenBank/DDBJ whole genome shotgun (WGS) entry which is preliminary data.</text>
</comment>
<evidence type="ECO:0000313" key="2">
    <source>
        <dbReference type="Proteomes" id="UP000050511"/>
    </source>
</evidence>
<proteinExistence type="predicted"/>
<gene>
    <name evidence="1" type="ORF">WJL_0884</name>
</gene>
<dbReference type="EMBL" id="LKLZ01000003">
    <property type="protein sequence ID" value="KPN43811.1"/>
    <property type="molecule type" value="Genomic_DNA"/>
</dbReference>
<reference evidence="1 2" key="1">
    <citation type="submission" date="2015-10" db="EMBL/GenBank/DDBJ databases">
        <title>Resequencing of Lactobacillus plantarum WJL strain genome.</title>
        <authorList>
            <person name="Martino M.E."/>
        </authorList>
    </citation>
    <scope>NUCLEOTIDE SEQUENCE [LARGE SCALE GENOMIC DNA]</scope>
    <source>
        <strain evidence="1 2">WJL</strain>
    </source>
</reference>
<evidence type="ECO:0000313" key="1">
    <source>
        <dbReference type="EMBL" id="KPN43811.1"/>
    </source>
</evidence>
<dbReference type="AlphaFoldDB" id="A0A837P3B2"/>
<name>A0A837P3B2_LACPN</name>